<accession>A0A9P1BL94</accession>
<protein>
    <submittedName>
        <fullName evidence="2">Uncharacterized protein</fullName>
    </submittedName>
</protein>
<evidence type="ECO:0000256" key="1">
    <source>
        <dbReference type="SAM" id="MobiDB-lite"/>
    </source>
</evidence>
<feature type="region of interest" description="Disordered" evidence="1">
    <location>
        <begin position="306"/>
        <end position="325"/>
    </location>
</feature>
<dbReference type="EMBL" id="CAMXCT020000154">
    <property type="protein sequence ID" value="CAL1128115.1"/>
    <property type="molecule type" value="Genomic_DNA"/>
</dbReference>
<dbReference type="AlphaFoldDB" id="A0A9P1BL94"/>
<reference evidence="2" key="1">
    <citation type="submission" date="2022-10" db="EMBL/GenBank/DDBJ databases">
        <authorList>
            <person name="Chen Y."/>
            <person name="Dougan E. K."/>
            <person name="Chan C."/>
            <person name="Rhodes N."/>
            <person name="Thang M."/>
        </authorList>
    </citation>
    <scope>NUCLEOTIDE SEQUENCE</scope>
</reference>
<sequence>MSGVESHGDSAPKKRRAASNPSAQKRPRGLQRLRSFSKGLAYAHSQAYHHVCGPEWIRTLRGELLGRSVAVILCGESHEDALDLTRKKCVIEPEKGWHFVGDHAEALGQQMATKDCATLKGAKNWAAETVDDAEDSEEDDLIGAKLIFQAGDRPGAKGTARVYRPSQPWHRHSPHLRPHRSPRLGPHSPPPIADVTTPKLQVFEWSDLDKEAENYNKRRLRGEEIPVEEHDALIASRKAARLAEGIELFDDWLLRHAGSPKPGRRLEVVIEAHVPASEVEFHEEKHLPKPSTEPAEPRPHEALQRLELDSDGDSEDEKDPDDGTGTYLDFLRRRLLQNWPGRVRHIDPRDLGDDDHEDLRDAFQALLPHPLPPDAEQLAVEEEGLKEPETGNATGLVASRKARRAERPTPLPSWEAFFGTASELLYYSPYVKADYVPFLAGCIIDGSDAKAALLDFFRSLLFGTVPEAIVKLHLEGERRSMACLRSLTYREASGTLWRRPGDGGLVPVRRAPLHGYLKAKGSDPPRTWISGLAQGLQQQGAEALVHQAEDWYFRSVEELLADPKGADADGDYFMAWLRECHREVYADIDRSDPKELRTLKKARSKSKKSKHYDLASIRIPNLQEAFEELAAFHPSTQAASRRQRVLAKIIIDSFQLRLVDLAAVLTMAECMLEAKEGEEVVVVLYAGGAHTQCVERFWRSQGFSSDGLPKRGLVGKEDWDDDEPRGHGSSPSPFHIM</sequence>
<feature type="compositionally biased region" description="Basic residues" evidence="1">
    <location>
        <begin position="169"/>
        <end position="182"/>
    </location>
</feature>
<organism evidence="2">
    <name type="scientific">Cladocopium goreaui</name>
    <dbReference type="NCBI Taxonomy" id="2562237"/>
    <lineage>
        <taxon>Eukaryota</taxon>
        <taxon>Sar</taxon>
        <taxon>Alveolata</taxon>
        <taxon>Dinophyceae</taxon>
        <taxon>Suessiales</taxon>
        <taxon>Symbiodiniaceae</taxon>
        <taxon>Cladocopium</taxon>
    </lineage>
</organism>
<dbReference type="EMBL" id="CAMXCT030000154">
    <property type="protein sequence ID" value="CAL4762052.1"/>
    <property type="molecule type" value="Genomic_DNA"/>
</dbReference>
<reference evidence="3" key="2">
    <citation type="submission" date="2024-04" db="EMBL/GenBank/DDBJ databases">
        <authorList>
            <person name="Chen Y."/>
            <person name="Shah S."/>
            <person name="Dougan E. K."/>
            <person name="Thang M."/>
            <person name="Chan C."/>
        </authorList>
    </citation>
    <scope>NUCLEOTIDE SEQUENCE [LARGE SCALE GENOMIC DNA]</scope>
</reference>
<dbReference type="Proteomes" id="UP001152797">
    <property type="component" value="Unassembled WGS sequence"/>
</dbReference>
<gene>
    <name evidence="2" type="ORF">C1SCF055_LOCUS3117</name>
</gene>
<feature type="region of interest" description="Disordered" evidence="1">
    <location>
        <begin position="1"/>
        <end position="30"/>
    </location>
</feature>
<dbReference type="EMBL" id="CAMXCT010000154">
    <property type="protein sequence ID" value="CAI3974740.1"/>
    <property type="molecule type" value="Genomic_DNA"/>
</dbReference>
<feature type="region of interest" description="Disordered" evidence="1">
    <location>
        <begin position="384"/>
        <end position="404"/>
    </location>
</feature>
<evidence type="ECO:0000313" key="2">
    <source>
        <dbReference type="EMBL" id="CAI3974740.1"/>
    </source>
</evidence>
<comment type="caution">
    <text evidence="2">The sequence shown here is derived from an EMBL/GenBank/DDBJ whole genome shotgun (WGS) entry which is preliminary data.</text>
</comment>
<evidence type="ECO:0000313" key="3">
    <source>
        <dbReference type="EMBL" id="CAL1128115.1"/>
    </source>
</evidence>
<name>A0A9P1BL94_9DINO</name>
<feature type="region of interest" description="Disordered" evidence="1">
    <location>
        <begin position="714"/>
        <end position="737"/>
    </location>
</feature>
<feature type="region of interest" description="Disordered" evidence="1">
    <location>
        <begin position="280"/>
        <end position="299"/>
    </location>
</feature>
<feature type="compositionally biased region" description="Basic and acidic residues" evidence="1">
    <location>
        <begin position="1"/>
        <end position="12"/>
    </location>
</feature>
<evidence type="ECO:0000313" key="4">
    <source>
        <dbReference type="Proteomes" id="UP001152797"/>
    </source>
</evidence>
<feature type="compositionally biased region" description="Acidic residues" evidence="1">
    <location>
        <begin position="309"/>
        <end position="322"/>
    </location>
</feature>
<dbReference type="OrthoDB" id="441639at2759"/>
<keyword evidence="4" id="KW-1185">Reference proteome</keyword>
<proteinExistence type="predicted"/>
<feature type="region of interest" description="Disordered" evidence="1">
    <location>
        <begin position="156"/>
        <end position="190"/>
    </location>
</feature>